<proteinExistence type="predicted"/>
<evidence type="ECO:0000313" key="1">
    <source>
        <dbReference type="EMBL" id="QED23033.1"/>
    </source>
</evidence>
<organism evidence="1 2">
    <name type="scientific">Candidatus Deianiraea vastatrix</name>
    <dbReference type="NCBI Taxonomy" id="2163644"/>
    <lineage>
        <taxon>Bacteria</taxon>
        <taxon>Pseudomonadati</taxon>
        <taxon>Pseudomonadota</taxon>
        <taxon>Alphaproteobacteria</taxon>
        <taxon>Rickettsiales</taxon>
        <taxon>Candidatus Deianiraeaceae</taxon>
        <taxon>Candidatus Deianiraea</taxon>
    </lineage>
</organism>
<dbReference type="AlphaFoldDB" id="A0A5B8XCJ1"/>
<protein>
    <submittedName>
        <fullName evidence="1">Uncharacterized protein</fullName>
    </submittedName>
</protein>
<gene>
    <name evidence="1" type="ORF">Deia_00225</name>
</gene>
<keyword evidence="2" id="KW-1185">Reference proteome</keyword>
<accession>A0A5B8XCJ1</accession>
<reference evidence="1 2" key="1">
    <citation type="journal article" date="2019" name="ISME J.">
        <title>Deianiraea, an extracellular bacterium associated with the ciliate Paramecium, suggests an alternative scenario for the evolution of Rickettsiales.</title>
        <authorList>
            <person name="Castelli M."/>
            <person name="Sabaneyeva E."/>
            <person name="Lanzoni O."/>
            <person name="Lebedeva N."/>
            <person name="Floriano A.M."/>
            <person name="Gaiarsa S."/>
            <person name="Benken K."/>
            <person name="Modeo L."/>
            <person name="Bandi C."/>
            <person name="Potekhin A."/>
            <person name="Sassera D."/>
            <person name="Petroni G."/>
        </authorList>
    </citation>
    <scope>NUCLEOTIDE SEQUENCE [LARGE SCALE GENOMIC DNA]</scope>
    <source>
        <strain evidence="1">CyL4-1</strain>
    </source>
</reference>
<dbReference type="EMBL" id="CP029077">
    <property type="protein sequence ID" value="QED23033.1"/>
    <property type="molecule type" value="Genomic_DNA"/>
</dbReference>
<name>A0A5B8XCJ1_9RICK</name>
<sequence length="57" mass="6792">MDTEMKLRNLYRLLYCEEDETECNDSNVRIAKRLVEYFKVLSDISNDQKKCSDVLNV</sequence>
<evidence type="ECO:0000313" key="2">
    <source>
        <dbReference type="Proteomes" id="UP000321934"/>
    </source>
</evidence>
<dbReference type="Proteomes" id="UP000321934">
    <property type="component" value="Chromosome"/>
</dbReference>